<keyword evidence="5" id="KW-0406">Ion transport</keyword>
<evidence type="ECO:0000256" key="10">
    <source>
        <dbReference type="ARBA" id="ARBA00023170"/>
    </source>
</evidence>
<evidence type="ECO:0000256" key="6">
    <source>
        <dbReference type="ARBA" id="ARBA00022692"/>
    </source>
</evidence>
<dbReference type="GO" id="GO:0015891">
    <property type="term" value="P:siderophore transport"/>
    <property type="evidence" value="ECO:0007669"/>
    <property type="project" value="InterPro"/>
</dbReference>
<comment type="subcellular location">
    <subcellularLocation>
        <location evidence="1 12">Cell outer membrane</location>
        <topology evidence="1 12">Multi-pass membrane protein</topology>
    </subcellularLocation>
</comment>
<dbReference type="InterPro" id="IPR037066">
    <property type="entry name" value="Plug_dom_sf"/>
</dbReference>
<dbReference type="SMART" id="SM00965">
    <property type="entry name" value="STN"/>
    <property type="match status" value="1"/>
</dbReference>
<evidence type="ECO:0000313" key="17">
    <source>
        <dbReference type="Proteomes" id="UP000469734"/>
    </source>
</evidence>
<evidence type="ECO:0000256" key="14">
    <source>
        <dbReference type="SAM" id="SignalP"/>
    </source>
</evidence>
<evidence type="ECO:0000256" key="3">
    <source>
        <dbReference type="ARBA" id="ARBA00022448"/>
    </source>
</evidence>
<keyword evidence="8 13" id="KW-0798">TonB box</keyword>
<keyword evidence="6 12" id="KW-0812">Transmembrane</keyword>
<comment type="similarity">
    <text evidence="2 12 13">Belongs to the TonB-dependent receptor family.</text>
</comment>
<feature type="signal peptide" evidence="14">
    <location>
        <begin position="1"/>
        <end position="39"/>
    </location>
</feature>
<dbReference type="EMBL" id="WWCR01000005">
    <property type="protein sequence ID" value="MYM71942.1"/>
    <property type="molecule type" value="Genomic_DNA"/>
</dbReference>
<accession>A0A7X4H075</accession>
<dbReference type="Gene3D" id="3.55.50.30">
    <property type="match status" value="1"/>
</dbReference>
<dbReference type="Proteomes" id="UP000469734">
    <property type="component" value="Unassembled WGS sequence"/>
</dbReference>
<name>A0A7X4H075_9BURK</name>
<dbReference type="PROSITE" id="PS52016">
    <property type="entry name" value="TONB_DEPENDENT_REC_3"/>
    <property type="match status" value="1"/>
</dbReference>
<dbReference type="GO" id="GO:0015344">
    <property type="term" value="F:siderophore uptake transmembrane transporter activity"/>
    <property type="evidence" value="ECO:0007669"/>
    <property type="project" value="TreeGrafter"/>
</dbReference>
<dbReference type="RefSeq" id="WP_161049560.1">
    <property type="nucleotide sequence ID" value="NZ_WWCR01000005.1"/>
</dbReference>
<keyword evidence="7" id="KW-0408">Iron</keyword>
<evidence type="ECO:0000259" key="15">
    <source>
        <dbReference type="SMART" id="SM00965"/>
    </source>
</evidence>
<dbReference type="InterPro" id="IPR000531">
    <property type="entry name" value="Beta-barrel_TonB"/>
</dbReference>
<dbReference type="InterPro" id="IPR036942">
    <property type="entry name" value="Beta-barrel_TonB_sf"/>
</dbReference>
<evidence type="ECO:0000256" key="5">
    <source>
        <dbReference type="ARBA" id="ARBA00022496"/>
    </source>
</evidence>
<evidence type="ECO:0000256" key="7">
    <source>
        <dbReference type="ARBA" id="ARBA00023004"/>
    </source>
</evidence>
<dbReference type="Gene3D" id="2.40.170.20">
    <property type="entry name" value="TonB-dependent receptor, beta-barrel domain"/>
    <property type="match status" value="1"/>
</dbReference>
<dbReference type="Pfam" id="PF07715">
    <property type="entry name" value="Plug"/>
    <property type="match status" value="1"/>
</dbReference>
<dbReference type="CDD" id="cd01347">
    <property type="entry name" value="ligand_gated_channel"/>
    <property type="match status" value="1"/>
</dbReference>
<evidence type="ECO:0000256" key="11">
    <source>
        <dbReference type="ARBA" id="ARBA00023237"/>
    </source>
</evidence>
<evidence type="ECO:0000256" key="13">
    <source>
        <dbReference type="RuleBase" id="RU003357"/>
    </source>
</evidence>
<dbReference type="Gene3D" id="2.170.130.10">
    <property type="entry name" value="TonB-dependent receptor, plug domain"/>
    <property type="match status" value="1"/>
</dbReference>
<dbReference type="InterPro" id="IPR039426">
    <property type="entry name" value="TonB-dep_rcpt-like"/>
</dbReference>
<dbReference type="SUPFAM" id="SSF56935">
    <property type="entry name" value="Porins"/>
    <property type="match status" value="1"/>
</dbReference>
<keyword evidence="14" id="KW-0732">Signal</keyword>
<keyword evidence="9 12" id="KW-0472">Membrane</keyword>
<dbReference type="GO" id="GO:0009279">
    <property type="term" value="C:cell outer membrane"/>
    <property type="evidence" value="ECO:0007669"/>
    <property type="project" value="UniProtKB-SubCell"/>
</dbReference>
<feature type="domain" description="Secretin/TonB short N-terminal" evidence="15">
    <location>
        <begin position="70"/>
        <end position="121"/>
    </location>
</feature>
<evidence type="ECO:0000256" key="8">
    <source>
        <dbReference type="ARBA" id="ARBA00023077"/>
    </source>
</evidence>
<organism evidence="16 17">
    <name type="scientific">Duganella margarita</name>
    <dbReference type="NCBI Taxonomy" id="2692170"/>
    <lineage>
        <taxon>Bacteria</taxon>
        <taxon>Pseudomonadati</taxon>
        <taxon>Pseudomonadota</taxon>
        <taxon>Betaproteobacteria</taxon>
        <taxon>Burkholderiales</taxon>
        <taxon>Oxalobacteraceae</taxon>
        <taxon>Telluria group</taxon>
        <taxon>Duganella</taxon>
    </lineage>
</organism>
<sequence length="820" mass="88455">MPANRPASSERRLPRAVRIALLSMTLAAGHAATGASAMAAEAPAAAQQAYQLPAGPLGRTLSGVAVNAGLSLSFDPALTSGLNSPALQGSYTPRAALEHLLAGSGLVLVSRTDGTLTLQKQEAVSSAVAGAAAAPPATLAQVEVHGVTDGAPDQTRSTGATGLELSIRDTPQAVSVMTAQRIADQHLETLQDVVGQTTGITLEHSSASRETDQLFSRGFAIDTYMFDGIPTTKLVEPAGFDAAIYERIEVVRGAAGLMGGNGSPAAAVNLVRKRPTRELHADVELEAGSWDKYRAQADISAPLSEDKHVRGRVVVAHQNADSYVDRYHQDKDLFYGIVEADLGPSTLLSAGLSYQNERLDGASRGFAAYYSDGAKTDFPRSTNSASSSSYYIRKQSLAFATLEHYFANEWTAKVAFNYAANQYDAVQGYAARGSLDRQTGAGLSLWQTKWDSKPEQFSVDAFASGPFEAFGRKHEAVIGFSASDMKNTGPSYPSWVLPGYDATVPNFFTWNGNSPTPNYVGTISGSYTEKEKQLAGYGSLRLRPTDDVSVILGERVANWKRTTESVNWGSPTMNDEVESNGNITPYAGLVYTINPQWSAYASYTGIFAPQTYRDRNNRVIDPLEGRNAEVGIKGDLLDGLLSTSLSVFRMRQDNLAEMDADQLVLPDGSNAYHTVKGATAKGFELEVSGQIQRGWQLTAGYAHSRIEDQQGKRLQTSQPLNNFKLWTSYDLANVGNGLTLGGGVNWQGDIYQDGMGPNGERFTQHSYALVALMARYRISKELSATVNLNNALDKHYYSTGYGNYYGDPRNVTLSLNYRFR</sequence>
<keyword evidence="11 12" id="KW-0998">Cell outer membrane</keyword>
<evidence type="ECO:0000256" key="4">
    <source>
        <dbReference type="ARBA" id="ARBA00022452"/>
    </source>
</evidence>
<dbReference type="AlphaFoldDB" id="A0A7X4H075"/>
<dbReference type="GO" id="GO:0038023">
    <property type="term" value="F:signaling receptor activity"/>
    <property type="evidence" value="ECO:0007669"/>
    <property type="project" value="InterPro"/>
</dbReference>
<keyword evidence="5" id="KW-0410">Iron transport</keyword>
<comment type="caution">
    <text evidence="16">The sequence shown here is derived from an EMBL/GenBank/DDBJ whole genome shotgun (WGS) entry which is preliminary data.</text>
</comment>
<dbReference type="InterPro" id="IPR012910">
    <property type="entry name" value="Plug_dom"/>
</dbReference>
<keyword evidence="10 16" id="KW-0675">Receptor</keyword>
<protein>
    <submittedName>
        <fullName evidence="16">TonB-dependent siderophore receptor</fullName>
    </submittedName>
</protein>
<evidence type="ECO:0000313" key="16">
    <source>
        <dbReference type="EMBL" id="MYM71942.1"/>
    </source>
</evidence>
<keyword evidence="4 12" id="KW-1134">Transmembrane beta strand</keyword>
<evidence type="ECO:0000256" key="1">
    <source>
        <dbReference type="ARBA" id="ARBA00004571"/>
    </source>
</evidence>
<evidence type="ECO:0000256" key="12">
    <source>
        <dbReference type="PROSITE-ProRule" id="PRU01360"/>
    </source>
</evidence>
<dbReference type="PANTHER" id="PTHR32552">
    <property type="entry name" value="FERRICHROME IRON RECEPTOR-RELATED"/>
    <property type="match status" value="1"/>
</dbReference>
<gene>
    <name evidence="16" type="ORF">GTP56_06985</name>
</gene>
<dbReference type="Pfam" id="PF07660">
    <property type="entry name" value="STN"/>
    <property type="match status" value="1"/>
</dbReference>
<keyword evidence="3 12" id="KW-0813">Transport</keyword>
<evidence type="ECO:0000256" key="2">
    <source>
        <dbReference type="ARBA" id="ARBA00009810"/>
    </source>
</evidence>
<proteinExistence type="inferred from homology"/>
<dbReference type="Pfam" id="PF00593">
    <property type="entry name" value="TonB_dep_Rec_b-barrel"/>
    <property type="match status" value="1"/>
</dbReference>
<dbReference type="NCBIfam" id="TIGR01783">
    <property type="entry name" value="TonB-siderophor"/>
    <property type="match status" value="1"/>
</dbReference>
<reference evidence="16 17" key="1">
    <citation type="submission" date="2019-12" db="EMBL/GenBank/DDBJ databases">
        <title>Novel species isolated from a subtropical stream in China.</title>
        <authorList>
            <person name="Lu H."/>
        </authorList>
    </citation>
    <scope>NUCLEOTIDE SEQUENCE [LARGE SCALE GENOMIC DNA]</scope>
    <source>
        <strain evidence="16 17">FT134W</strain>
    </source>
</reference>
<dbReference type="PANTHER" id="PTHR32552:SF74">
    <property type="entry name" value="HYDROXAMATE SIDEROPHORE RECEPTOR FHUE"/>
    <property type="match status" value="1"/>
</dbReference>
<dbReference type="InterPro" id="IPR011662">
    <property type="entry name" value="Secretin/TonB_short_N"/>
</dbReference>
<feature type="chain" id="PRO_5030636567" evidence="14">
    <location>
        <begin position="40"/>
        <end position="820"/>
    </location>
</feature>
<dbReference type="InterPro" id="IPR010105">
    <property type="entry name" value="TonB_sidphr_rcpt"/>
</dbReference>
<evidence type="ECO:0000256" key="9">
    <source>
        <dbReference type="ARBA" id="ARBA00023136"/>
    </source>
</evidence>